<evidence type="ECO:0000313" key="5">
    <source>
        <dbReference type="Proteomes" id="UP000033866"/>
    </source>
</evidence>
<dbReference type="InterPro" id="IPR029033">
    <property type="entry name" value="His_PPase_superfam"/>
</dbReference>
<dbReference type="PANTHER" id="PTHR48100">
    <property type="entry name" value="BROAD-SPECIFICITY PHOSPHATASE YOR283W-RELATED"/>
    <property type="match status" value="1"/>
</dbReference>
<dbReference type="Proteomes" id="UP000033866">
    <property type="component" value="Unassembled WGS sequence"/>
</dbReference>
<dbReference type="CDD" id="cd07067">
    <property type="entry name" value="HP_PGM_like"/>
    <property type="match status" value="1"/>
</dbReference>
<feature type="binding site" evidence="2">
    <location>
        <begin position="78"/>
        <end position="80"/>
    </location>
    <ligand>
        <name>substrate</name>
    </ligand>
</feature>
<feature type="binding site" evidence="2">
    <location>
        <position position="54"/>
    </location>
    <ligand>
        <name>substrate</name>
    </ligand>
</feature>
<dbReference type="Pfam" id="PF00300">
    <property type="entry name" value="His_Phos_1"/>
    <property type="match status" value="1"/>
</dbReference>
<evidence type="ECO:0000313" key="4">
    <source>
        <dbReference type="EMBL" id="KKP65500.1"/>
    </source>
</evidence>
<dbReference type="AlphaFoldDB" id="A0A0G0DQZ3"/>
<gene>
    <name evidence="4" type="ORF">UR61_C0020G0009</name>
</gene>
<feature type="region of interest" description="Disordered" evidence="3">
    <location>
        <begin position="1"/>
        <end position="21"/>
    </location>
</feature>
<proteinExistence type="predicted"/>
<dbReference type="InterPro" id="IPR050275">
    <property type="entry name" value="PGM_Phosphatase"/>
</dbReference>
<accession>A0A0G0DQZ3</accession>
<dbReference type="SUPFAM" id="SSF53254">
    <property type="entry name" value="Phosphoglycerate mutase-like"/>
    <property type="match status" value="1"/>
</dbReference>
<dbReference type="GO" id="GO:0016791">
    <property type="term" value="F:phosphatase activity"/>
    <property type="evidence" value="ECO:0007669"/>
    <property type="project" value="TreeGrafter"/>
</dbReference>
<evidence type="ECO:0000256" key="3">
    <source>
        <dbReference type="SAM" id="MobiDB-lite"/>
    </source>
</evidence>
<dbReference type="Gene3D" id="3.40.50.1240">
    <property type="entry name" value="Phosphoglycerate mutase-like"/>
    <property type="match status" value="1"/>
</dbReference>
<feature type="active site" description="Proton donor/acceptor" evidence="1">
    <location>
        <position position="78"/>
    </location>
</feature>
<name>A0A0G0DQZ3_9BACT</name>
<dbReference type="EMBL" id="LBPV01000020">
    <property type="protein sequence ID" value="KKP65500.1"/>
    <property type="molecule type" value="Genomic_DNA"/>
</dbReference>
<evidence type="ECO:0000256" key="1">
    <source>
        <dbReference type="PIRSR" id="PIRSR613078-1"/>
    </source>
</evidence>
<dbReference type="SMART" id="SM00855">
    <property type="entry name" value="PGAM"/>
    <property type="match status" value="1"/>
</dbReference>
<feature type="non-terminal residue" evidence="4">
    <location>
        <position position="141"/>
    </location>
</feature>
<evidence type="ECO:0000256" key="2">
    <source>
        <dbReference type="PIRSR" id="PIRSR613078-2"/>
    </source>
</evidence>
<feature type="compositionally biased region" description="Basic and acidic residues" evidence="3">
    <location>
        <begin position="8"/>
        <end position="19"/>
    </location>
</feature>
<sequence length="141" mass="16222">MKKIILTRHTEKDKKHQDTLDNPLTERGIKQAKSIAKFLDSHPYEIVFTSLMRRANKTAEVINDGKKIKIIKSVAFNEYYIRNDGENVETTDMGVSRSLGKLYSVADIYDSILVVAHNSINKTILQRLLNIGYDESQEFFK</sequence>
<reference evidence="4 5" key="1">
    <citation type="journal article" date="2015" name="Nature">
        <title>rRNA introns, odd ribosomes, and small enigmatic genomes across a large radiation of phyla.</title>
        <authorList>
            <person name="Brown C.T."/>
            <person name="Hug L.A."/>
            <person name="Thomas B.C."/>
            <person name="Sharon I."/>
            <person name="Castelle C.J."/>
            <person name="Singh A."/>
            <person name="Wilkins M.J."/>
            <person name="Williams K.H."/>
            <person name="Banfield J.F."/>
        </authorList>
    </citation>
    <scope>NUCLEOTIDE SEQUENCE [LARGE SCALE GENOMIC DNA]</scope>
</reference>
<comment type="caution">
    <text evidence="4">The sequence shown here is derived from an EMBL/GenBank/DDBJ whole genome shotgun (WGS) entry which is preliminary data.</text>
</comment>
<dbReference type="InterPro" id="IPR013078">
    <property type="entry name" value="His_Pase_superF_clade-1"/>
</dbReference>
<protein>
    <submittedName>
        <fullName evidence="4">Phosphoglycerate mutase family protein</fullName>
    </submittedName>
</protein>
<feature type="active site" description="Tele-phosphohistidine intermediate" evidence="1">
    <location>
        <position position="9"/>
    </location>
</feature>
<organism evidence="4 5">
    <name type="scientific">candidate division WS6 bacterium GW2011_GWE1_34_7</name>
    <dbReference type="NCBI Taxonomy" id="1619093"/>
    <lineage>
        <taxon>Bacteria</taxon>
        <taxon>Candidatus Dojkabacteria</taxon>
    </lineage>
</organism>